<gene>
    <name evidence="1" type="ORF">L6452_37340</name>
</gene>
<organism evidence="1 2">
    <name type="scientific">Arctium lappa</name>
    <name type="common">Greater burdock</name>
    <name type="synonym">Lappa major</name>
    <dbReference type="NCBI Taxonomy" id="4217"/>
    <lineage>
        <taxon>Eukaryota</taxon>
        <taxon>Viridiplantae</taxon>
        <taxon>Streptophyta</taxon>
        <taxon>Embryophyta</taxon>
        <taxon>Tracheophyta</taxon>
        <taxon>Spermatophyta</taxon>
        <taxon>Magnoliopsida</taxon>
        <taxon>eudicotyledons</taxon>
        <taxon>Gunneridae</taxon>
        <taxon>Pentapetalae</taxon>
        <taxon>asterids</taxon>
        <taxon>campanulids</taxon>
        <taxon>Asterales</taxon>
        <taxon>Asteraceae</taxon>
        <taxon>Carduoideae</taxon>
        <taxon>Cardueae</taxon>
        <taxon>Arctiinae</taxon>
        <taxon>Arctium</taxon>
    </lineage>
</organism>
<evidence type="ECO:0000313" key="1">
    <source>
        <dbReference type="EMBL" id="KAI3678061.1"/>
    </source>
</evidence>
<dbReference type="Proteomes" id="UP001055879">
    <property type="component" value="Linkage Group LG14"/>
</dbReference>
<proteinExistence type="predicted"/>
<evidence type="ECO:0000313" key="2">
    <source>
        <dbReference type="Proteomes" id="UP001055879"/>
    </source>
</evidence>
<dbReference type="EMBL" id="CM042060">
    <property type="protein sequence ID" value="KAI3678061.1"/>
    <property type="molecule type" value="Genomic_DNA"/>
</dbReference>
<protein>
    <submittedName>
        <fullName evidence="1">Uncharacterized protein</fullName>
    </submittedName>
</protein>
<keyword evidence="2" id="KW-1185">Reference proteome</keyword>
<sequence>MKLKDGLKVDAEAALMQVYHLHHHHNDHHHRRRRRQYPHHKKKQTSEEKEKGQVVISDSTHCLRYCTMGTDGESV</sequence>
<name>A0ACB8Y3E2_ARCLA</name>
<reference evidence="1 2" key="2">
    <citation type="journal article" date="2022" name="Mol. Ecol. Resour.">
        <title>The genomes of chicory, endive, great burdock and yacon provide insights into Asteraceae paleo-polyploidization history and plant inulin production.</title>
        <authorList>
            <person name="Fan W."/>
            <person name="Wang S."/>
            <person name="Wang H."/>
            <person name="Wang A."/>
            <person name="Jiang F."/>
            <person name="Liu H."/>
            <person name="Zhao H."/>
            <person name="Xu D."/>
            <person name="Zhang Y."/>
        </authorList>
    </citation>
    <scope>NUCLEOTIDE SEQUENCE [LARGE SCALE GENOMIC DNA]</scope>
    <source>
        <strain evidence="2">cv. Niubang</strain>
    </source>
</reference>
<reference evidence="2" key="1">
    <citation type="journal article" date="2022" name="Mol. Ecol. Resour.">
        <title>The genomes of chicory, endive, great burdock and yacon provide insights into Asteraceae palaeo-polyploidization history and plant inulin production.</title>
        <authorList>
            <person name="Fan W."/>
            <person name="Wang S."/>
            <person name="Wang H."/>
            <person name="Wang A."/>
            <person name="Jiang F."/>
            <person name="Liu H."/>
            <person name="Zhao H."/>
            <person name="Xu D."/>
            <person name="Zhang Y."/>
        </authorList>
    </citation>
    <scope>NUCLEOTIDE SEQUENCE [LARGE SCALE GENOMIC DNA]</scope>
    <source>
        <strain evidence="2">cv. Niubang</strain>
    </source>
</reference>
<accession>A0ACB8Y3E2</accession>
<comment type="caution">
    <text evidence="1">The sequence shown here is derived from an EMBL/GenBank/DDBJ whole genome shotgun (WGS) entry which is preliminary data.</text>
</comment>